<dbReference type="EMBL" id="FCOM02000102">
    <property type="protein sequence ID" value="SAL87794.1"/>
    <property type="molecule type" value="Genomic_DNA"/>
</dbReference>
<evidence type="ECO:0000313" key="2">
    <source>
        <dbReference type="Proteomes" id="UP000055019"/>
    </source>
</evidence>
<name>A0A158L348_9BURK</name>
<accession>A0A158L348</accession>
<gene>
    <name evidence="1" type="ORF">AWB74_08267</name>
</gene>
<proteinExistence type="predicted"/>
<organism evidence="1 2">
    <name type="scientific">Caballeronia arvi</name>
    <dbReference type="NCBI Taxonomy" id="1777135"/>
    <lineage>
        <taxon>Bacteria</taxon>
        <taxon>Pseudomonadati</taxon>
        <taxon>Pseudomonadota</taxon>
        <taxon>Betaproteobacteria</taxon>
        <taxon>Burkholderiales</taxon>
        <taxon>Burkholderiaceae</taxon>
        <taxon>Caballeronia</taxon>
    </lineage>
</organism>
<dbReference type="Proteomes" id="UP000055019">
    <property type="component" value="Unassembled WGS sequence"/>
</dbReference>
<comment type="caution">
    <text evidence="1">The sequence shown here is derived from an EMBL/GenBank/DDBJ whole genome shotgun (WGS) entry which is preliminary data.</text>
</comment>
<evidence type="ECO:0000313" key="1">
    <source>
        <dbReference type="EMBL" id="SAL87794.1"/>
    </source>
</evidence>
<keyword evidence="2" id="KW-1185">Reference proteome</keyword>
<sequence length="108" mass="11860">MAYVPGLDAVQRALRGEVDDSSDRWISICADSNGRISPQHVADFLRITRVEAKSRLQAASSRGLFARSRQGGMKSQIGIRSKRIDAAESANVDSKQIGKRCNRAWATN</sequence>
<reference evidence="1" key="1">
    <citation type="submission" date="2016-01" db="EMBL/GenBank/DDBJ databases">
        <authorList>
            <person name="Peeters C."/>
        </authorList>
    </citation>
    <scope>NUCLEOTIDE SEQUENCE [LARGE SCALE GENOMIC DNA]</scope>
    <source>
        <strain evidence="1">LMG 29317</strain>
    </source>
</reference>
<protein>
    <submittedName>
        <fullName evidence="1">Uncharacterized protein</fullName>
    </submittedName>
</protein>
<dbReference type="AlphaFoldDB" id="A0A158L348"/>